<comment type="caution">
    <text evidence="1">The sequence shown here is derived from an EMBL/GenBank/DDBJ whole genome shotgun (WGS) entry which is preliminary data.</text>
</comment>
<keyword evidence="2" id="KW-1185">Reference proteome</keyword>
<proteinExistence type="predicted"/>
<dbReference type="Proteomes" id="UP001050691">
    <property type="component" value="Unassembled WGS sequence"/>
</dbReference>
<sequence>MSLKPKPKVICLGLGRTGTSSLREALKTLGFGPCHHMIVILRNKDPKEIKTWTDLGQGSATLDDIRTLLKDYNSIQDYPAVIYFEELYKAYPDAKFILVCRKKTTREPAKWEASMKVTILPAVKTFLERTPDPDPFLSCLREWFDIEMLGRYHRGKLYTDTQDEIIAHNQRVIQTIPADKLLVYDVSQGWEPLVNFLGVEKPDIPFPHVNDTARFQKRYMGSDISQRPKSDGQAISTLVEKPDAHLPDQPGTMAKL</sequence>
<dbReference type="AlphaFoldDB" id="A0AAV5APX5"/>
<dbReference type="Pfam" id="PF17784">
    <property type="entry name" value="Sulfotransfer_4"/>
    <property type="match status" value="1"/>
</dbReference>
<accession>A0AAV5APX5</accession>
<dbReference type="PANTHER" id="PTHR36978:SF4">
    <property type="entry name" value="P-LOOP CONTAINING NUCLEOSIDE TRIPHOSPHATE HYDROLASE PROTEIN"/>
    <property type="match status" value="1"/>
</dbReference>
<dbReference type="InterPro" id="IPR040632">
    <property type="entry name" value="Sulfotransfer_4"/>
</dbReference>
<evidence type="ECO:0000313" key="2">
    <source>
        <dbReference type="Proteomes" id="UP001050691"/>
    </source>
</evidence>
<evidence type="ECO:0000313" key="1">
    <source>
        <dbReference type="EMBL" id="GJJ15807.1"/>
    </source>
</evidence>
<dbReference type="SUPFAM" id="SSF52540">
    <property type="entry name" value="P-loop containing nucleoside triphosphate hydrolases"/>
    <property type="match status" value="1"/>
</dbReference>
<reference evidence="1" key="1">
    <citation type="submission" date="2021-10" db="EMBL/GenBank/DDBJ databases">
        <title>De novo Genome Assembly of Clathrus columnatus (Basidiomycota, Fungi) Using Illumina and Nanopore Sequence Data.</title>
        <authorList>
            <person name="Ogiso-Tanaka E."/>
            <person name="Itagaki H."/>
            <person name="Hosoya T."/>
            <person name="Hosaka K."/>
        </authorList>
    </citation>
    <scope>NUCLEOTIDE SEQUENCE</scope>
    <source>
        <strain evidence="1">MO-923</strain>
    </source>
</reference>
<protein>
    <submittedName>
        <fullName evidence="1">Uncharacterized protein</fullName>
    </submittedName>
</protein>
<name>A0AAV5APX5_9AGAM</name>
<dbReference type="PANTHER" id="PTHR36978">
    <property type="entry name" value="P-LOOP CONTAINING NUCLEOTIDE TRIPHOSPHATE HYDROLASE"/>
    <property type="match status" value="1"/>
</dbReference>
<organism evidence="1 2">
    <name type="scientific">Clathrus columnatus</name>
    <dbReference type="NCBI Taxonomy" id="1419009"/>
    <lineage>
        <taxon>Eukaryota</taxon>
        <taxon>Fungi</taxon>
        <taxon>Dikarya</taxon>
        <taxon>Basidiomycota</taxon>
        <taxon>Agaricomycotina</taxon>
        <taxon>Agaricomycetes</taxon>
        <taxon>Phallomycetidae</taxon>
        <taxon>Phallales</taxon>
        <taxon>Clathraceae</taxon>
        <taxon>Clathrus</taxon>
    </lineage>
</organism>
<gene>
    <name evidence="1" type="ORF">Clacol_010085</name>
</gene>
<dbReference type="EMBL" id="BPWL01000011">
    <property type="protein sequence ID" value="GJJ15807.1"/>
    <property type="molecule type" value="Genomic_DNA"/>
</dbReference>
<dbReference type="Gene3D" id="3.40.50.300">
    <property type="entry name" value="P-loop containing nucleotide triphosphate hydrolases"/>
    <property type="match status" value="1"/>
</dbReference>
<dbReference type="InterPro" id="IPR027417">
    <property type="entry name" value="P-loop_NTPase"/>
</dbReference>